<dbReference type="Gene3D" id="3.40.630.30">
    <property type="match status" value="1"/>
</dbReference>
<feature type="domain" description="N-acetyltransferase" evidence="1">
    <location>
        <begin position="6"/>
        <end position="92"/>
    </location>
</feature>
<dbReference type="InterPro" id="IPR016181">
    <property type="entry name" value="Acyl_CoA_acyltransferase"/>
</dbReference>
<dbReference type="InterPro" id="IPR045057">
    <property type="entry name" value="Gcn5-rel_NAT"/>
</dbReference>
<keyword evidence="3" id="KW-1185">Reference proteome</keyword>
<evidence type="ECO:0000313" key="3">
    <source>
        <dbReference type="Proteomes" id="UP001595907"/>
    </source>
</evidence>
<accession>A0ABV8QMT6</accession>
<proteinExistence type="predicted"/>
<dbReference type="EMBL" id="JBHSCZ010000001">
    <property type="protein sequence ID" value="MFC4261606.1"/>
    <property type="molecule type" value="Genomic_DNA"/>
</dbReference>
<dbReference type="EC" id="2.3.1.-" evidence="2"/>
<dbReference type="Proteomes" id="UP001595907">
    <property type="component" value="Unassembled WGS sequence"/>
</dbReference>
<evidence type="ECO:0000313" key="2">
    <source>
        <dbReference type="EMBL" id="MFC4261606.1"/>
    </source>
</evidence>
<dbReference type="InterPro" id="IPR031165">
    <property type="entry name" value="GNAT_YJDJ"/>
</dbReference>
<dbReference type="RefSeq" id="WP_379706261.1">
    <property type="nucleotide sequence ID" value="NZ_JBHSCZ010000001.1"/>
</dbReference>
<dbReference type="Pfam" id="PF14542">
    <property type="entry name" value="Acetyltransf_CG"/>
    <property type="match status" value="1"/>
</dbReference>
<protein>
    <submittedName>
        <fullName evidence="2">GNAT family N-acetyltransferase</fullName>
        <ecNumber evidence="2">2.3.1.-</ecNumber>
    </submittedName>
</protein>
<reference evidence="3" key="1">
    <citation type="journal article" date="2019" name="Int. J. Syst. Evol. Microbiol.">
        <title>The Global Catalogue of Microorganisms (GCM) 10K type strain sequencing project: providing services to taxonomists for standard genome sequencing and annotation.</title>
        <authorList>
            <consortium name="The Broad Institute Genomics Platform"/>
            <consortium name="The Broad Institute Genome Sequencing Center for Infectious Disease"/>
            <person name="Wu L."/>
            <person name="Ma J."/>
        </authorList>
    </citation>
    <scope>NUCLEOTIDE SEQUENCE [LARGE SCALE GENOMIC DNA]</scope>
    <source>
        <strain evidence="3">CECT 8289</strain>
    </source>
</reference>
<dbReference type="PANTHER" id="PTHR31435:SF10">
    <property type="entry name" value="BSR4717 PROTEIN"/>
    <property type="match status" value="1"/>
</dbReference>
<dbReference type="GO" id="GO:0016746">
    <property type="term" value="F:acyltransferase activity"/>
    <property type="evidence" value="ECO:0007669"/>
    <property type="project" value="UniProtKB-KW"/>
</dbReference>
<evidence type="ECO:0000259" key="1">
    <source>
        <dbReference type="PROSITE" id="PS51729"/>
    </source>
</evidence>
<name>A0ABV8QMT6_9BACT</name>
<dbReference type="PROSITE" id="PS51729">
    <property type="entry name" value="GNAT_YJDJ"/>
    <property type="match status" value="1"/>
</dbReference>
<sequence length="92" mass="10273">MEILHTDDGKHGKFYVEVNGKQEAEMTYVWAGTDKIIIDHTEVSDVLKGQSVGKQLVMKAVALAREKHFKILPLCPFAASVFEKDATIKDVL</sequence>
<gene>
    <name evidence="2" type="ORF">ACFOWM_01830</name>
</gene>
<comment type="caution">
    <text evidence="2">The sequence shown here is derived from an EMBL/GenBank/DDBJ whole genome shotgun (WGS) entry which is preliminary data.</text>
</comment>
<keyword evidence="2" id="KW-0808">Transferase</keyword>
<keyword evidence="2" id="KW-0012">Acyltransferase</keyword>
<organism evidence="2 3">
    <name type="scientific">Ferruginibacter yonginensis</name>
    <dbReference type="NCBI Taxonomy" id="1310416"/>
    <lineage>
        <taxon>Bacteria</taxon>
        <taxon>Pseudomonadati</taxon>
        <taxon>Bacteroidota</taxon>
        <taxon>Chitinophagia</taxon>
        <taxon>Chitinophagales</taxon>
        <taxon>Chitinophagaceae</taxon>
        <taxon>Ferruginibacter</taxon>
    </lineage>
</organism>
<dbReference type="SUPFAM" id="SSF55729">
    <property type="entry name" value="Acyl-CoA N-acyltransferases (Nat)"/>
    <property type="match status" value="1"/>
</dbReference>
<dbReference type="PANTHER" id="PTHR31435">
    <property type="entry name" value="PROTEIN NATD1"/>
    <property type="match status" value="1"/>
</dbReference>